<proteinExistence type="predicted"/>
<dbReference type="Proteomes" id="UP000253741">
    <property type="component" value="Unassembled WGS sequence"/>
</dbReference>
<keyword evidence="2" id="KW-1185">Reference proteome</keyword>
<gene>
    <name evidence="1" type="ORF">DVH02_27275</name>
</gene>
<protein>
    <submittedName>
        <fullName evidence="1">Uncharacterized protein</fullName>
    </submittedName>
</protein>
<evidence type="ECO:0000313" key="1">
    <source>
        <dbReference type="EMBL" id="RDG35055.1"/>
    </source>
</evidence>
<name>A0A370B6L9_9ACTN</name>
<reference evidence="1 2" key="1">
    <citation type="submission" date="2018-07" db="EMBL/GenBank/DDBJ databases">
        <title>Streptomyces species from bats.</title>
        <authorList>
            <person name="Dunlap C."/>
        </authorList>
    </citation>
    <scope>NUCLEOTIDE SEQUENCE [LARGE SCALE GENOMIC DNA]</scope>
    <source>
        <strain evidence="1 2">AC230</strain>
    </source>
</reference>
<organism evidence="1 2">
    <name type="scientific">Streptomyces corynorhini</name>
    <dbReference type="NCBI Taxonomy" id="2282652"/>
    <lineage>
        <taxon>Bacteria</taxon>
        <taxon>Bacillati</taxon>
        <taxon>Actinomycetota</taxon>
        <taxon>Actinomycetes</taxon>
        <taxon>Kitasatosporales</taxon>
        <taxon>Streptomycetaceae</taxon>
        <taxon>Streptomyces</taxon>
    </lineage>
</organism>
<dbReference type="AlphaFoldDB" id="A0A370B6L9"/>
<evidence type="ECO:0000313" key="2">
    <source>
        <dbReference type="Proteomes" id="UP000253741"/>
    </source>
</evidence>
<dbReference type="EMBL" id="QQNA01000252">
    <property type="protein sequence ID" value="RDG35055.1"/>
    <property type="molecule type" value="Genomic_DNA"/>
</dbReference>
<sequence>MCDRAGAADESSWTLLSCHTTSEGTVEYCVCRCGSVVVLTDGRIAKVHGAGSRRAAGKGVPTG</sequence>
<comment type="caution">
    <text evidence="1">The sequence shown here is derived from an EMBL/GenBank/DDBJ whole genome shotgun (WGS) entry which is preliminary data.</text>
</comment>
<accession>A0A370B6L9</accession>